<dbReference type="Proteomes" id="UP000440578">
    <property type="component" value="Unassembled WGS sequence"/>
</dbReference>
<feature type="compositionally biased region" description="Pro residues" evidence="1">
    <location>
        <begin position="1104"/>
        <end position="1115"/>
    </location>
</feature>
<feature type="compositionally biased region" description="Low complexity" evidence="1">
    <location>
        <begin position="480"/>
        <end position="492"/>
    </location>
</feature>
<protein>
    <submittedName>
        <fullName evidence="2">Nance-Horan syndrome protein</fullName>
    </submittedName>
</protein>
<feature type="region of interest" description="Disordered" evidence="1">
    <location>
        <begin position="1550"/>
        <end position="1597"/>
    </location>
</feature>
<proteinExistence type="predicted"/>
<dbReference type="InterPro" id="IPR024845">
    <property type="entry name" value="NHS-like"/>
</dbReference>
<feature type="region of interest" description="Disordered" evidence="1">
    <location>
        <begin position="1321"/>
        <end position="1368"/>
    </location>
</feature>
<feature type="region of interest" description="Disordered" evidence="1">
    <location>
        <begin position="1244"/>
        <end position="1293"/>
    </location>
</feature>
<feature type="region of interest" description="Disordered" evidence="1">
    <location>
        <begin position="1424"/>
        <end position="1448"/>
    </location>
</feature>
<feature type="compositionally biased region" description="Low complexity" evidence="1">
    <location>
        <begin position="1321"/>
        <end position="1334"/>
    </location>
</feature>
<feature type="compositionally biased region" description="Polar residues" evidence="1">
    <location>
        <begin position="926"/>
        <end position="935"/>
    </location>
</feature>
<feature type="region of interest" description="Disordered" evidence="1">
    <location>
        <begin position="793"/>
        <end position="935"/>
    </location>
</feature>
<dbReference type="GO" id="GO:0030154">
    <property type="term" value="P:cell differentiation"/>
    <property type="evidence" value="ECO:0007669"/>
    <property type="project" value="TreeGrafter"/>
</dbReference>
<feature type="region of interest" description="Disordered" evidence="1">
    <location>
        <begin position="1461"/>
        <end position="1502"/>
    </location>
</feature>
<feature type="region of interest" description="Disordered" evidence="1">
    <location>
        <begin position="1194"/>
        <end position="1228"/>
    </location>
</feature>
<feature type="compositionally biased region" description="Low complexity" evidence="1">
    <location>
        <begin position="434"/>
        <end position="443"/>
    </location>
</feature>
<organism evidence="2 3">
    <name type="scientific">Amphibalanus amphitrite</name>
    <name type="common">Striped barnacle</name>
    <name type="synonym">Balanus amphitrite</name>
    <dbReference type="NCBI Taxonomy" id="1232801"/>
    <lineage>
        <taxon>Eukaryota</taxon>
        <taxon>Metazoa</taxon>
        <taxon>Ecdysozoa</taxon>
        <taxon>Arthropoda</taxon>
        <taxon>Crustacea</taxon>
        <taxon>Multicrustacea</taxon>
        <taxon>Cirripedia</taxon>
        <taxon>Thoracica</taxon>
        <taxon>Thoracicalcarea</taxon>
        <taxon>Balanomorpha</taxon>
        <taxon>Balanoidea</taxon>
        <taxon>Balanidae</taxon>
        <taxon>Amphibalaninae</taxon>
        <taxon>Amphibalanus</taxon>
    </lineage>
</organism>
<feature type="region of interest" description="Disordered" evidence="1">
    <location>
        <begin position="434"/>
        <end position="512"/>
    </location>
</feature>
<dbReference type="PANTHER" id="PTHR23039:SF9">
    <property type="entry name" value="LOW QUALITY PROTEIN: NHS-LIKE PROTEIN 1"/>
    <property type="match status" value="1"/>
</dbReference>
<dbReference type="OrthoDB" id="6372681at2759"/>
<dbReference type="PANTHER" id="PTHR23039">
    <property type="entry name" value="NANCE-HORAN SYNDROME PROTEIN"/>
    <property type="match status" value="1"/>
</dbReference>
<feature type="compositionally biased region" description="Gly residues" evidence="1">
    <location>
        <begin position="902"/>
        <end position="918"/>
    </location>
</feature>
<reference evidence="2 3" key="1">
    <citation type="submission" date="2019-07" db="EMBL/GenBank/DDBJ databases">
        <title>Draft genome assembly of a fouling barnacle, Amphibalanus amphitrite (Darwin, 1854): The first reference genome for Thecostraca.</title>
        <authorList>
            <person name="Kim W."/>
        </authorList>
    </citation>
    <scope>NUCLEOTIDE SEQUENCE [LARGE SCALE GENOMIC DNA]</scope>
    <source>
        <strain evidence="2">SNU_AA5</strain>
        <tissue evidence="2">Soma without cirri and trophi</tissue>
    </source>
</reference>
<evidence type="ECO:0000256" key="1">
    <source>
        <dbReference type="SAM" id="MobiDB-lite"/>
    </source>
</evidence>
<feature type="compositionally biased region" description="Polar residues" evidence="1">
    <location>
        <begin position="560"/>
        <end position="590"/>
    </location>
</feature>
<dbReference type="Gene3D" id="1.20.5.340">
    <property type="match status" value="1"/>
</dbReference>
<feature type="region of interest" description="Disordered" evidence="1">
    <location>
        <begin position="961"/>
        <end position="1008"/>
    </location>
</feature>
<feature type="compositionally biased region" description="Pro residues" evidence="1">
    <location>
        <begin position="1433"/>
        <end position="1443"/>
    </location>
</feature>
<feature type="compositionally biased region" description="Polar residues" evidence="1">
    <location>
        <begin position="327"/>
        <end position="341"/>
    </location>
</feature>
<feature type="compositionally biased region" description="Basic and acidic residues" evidence="1">
    <location>
        <begin position="961"/>
        <end position="971"/>
    </location>
</feature>
<feature type="region of interest" description="Disordered" evidence="1">
    <location>
        <begin position="383"/>
        <end position="403"/>
    </location>
</feature>
<comment type="caution">
    <text evidence="2">The sequence shown here is derived from an EMBL/GenBank/DDBJ whole genome shotgun (WGS) entry which is preliminary data.</text>
</comment>
<feature type="compositionally biased region" description="Low complexity" evidence="1">
    <location>
        <begin position="1277"/>
        <end position="1289"/>
    </location>
</feature>
<feature type="region of interest" description="Disordered" evidence="1">
    <location>
        <begin position="1161"/>
        <end position="1181"/>
    </location>
</feature>
<keyword evidence="3" id="KW-1185">Reference proteome</keyword>
<evidence type="ECO:0000313" key="3">
    <source>
        <dbReference type="Proteomes" id="UP000440578"/>
    </source>
</evidence>
<evidence type="ECO:0000313" key="2">
    <source>
        <dbReference type="EMBL" id="KAF0293636.1"/>
    </source>
</evidence>
<gene>
    <name evidence="2" type="primary">NHS</name>
    <name evidence="2" type="ORF">FJT64_008586</name>
</gene>
<feature type="region of interest" description="Disordered" evidence="1">
    <location>
        <begin position="301"/>
        <end position="369"/>
    </location>
</feature>
<feature type="compositionally biased region" description="Low complexity" evidence="1">
    <location>
        <begin position="797"/>
        <end position="811"/>
    </location>
</feature>
<feature type="compositionally biased region" description="Basic and acidic residues" evidence="1">
    <location>
        <begin position="533"/>
        <end position="542"/>
    </location>
</feature>
<sequence length="1621" mass="172878">MLMSDVPDRMLARVREKLASLVLQAEDVFHDLHKDFETIYRRAGALQTRVKQVQEKANRLDAKSVIVPESDLTAFSERTEHHHTNYGEDRLLFTADSRPGAIERLYQEAVQNPVVVLRQLDLFRSDGMRCSKCFTCTPTTQRERLPLDIETRRPSATVQLVSASPPHLPAAVSPGSPYVDFLTCPRCPSVGREIHLPPVQWRSGAVAACWPEAVEQLPDWTADEAELTSPVHPDLRFHPLGQAVSEGALYQLPPPERVTEARAQRFTAEVVPVDVTGTGFQRLVKFRQSLVHFDYVKRRRKRRDRNRRNTIGDTREIAEAALRHDLPSTSGTLGTRSTAASTGRDDQQTQTEVDTEHSTAEDEQEPSFTRHTVCADIERAMAEGSSSVSRLPQLGAANTFDPPEREPVYELIRSTRARLPLPVGPAAAVRRRAAALSEASSSGHGSGGSNRTSADSERVVSPADSGTSEYELVGRGSTGTGTASNTSGSDSTVVMRRKPPPPPRASSLDAGNRESVVTVINVEAVTAASESTAEEKDAKETAEATEASEAPEVSADEPLKSTSNVSSAAEVPSETTTATDARQSSCSPTESDLDLPERQQDFRSKTEMTSGRIPSLCVITPPPPSDGDDTSMEWPPPASPVPTLQVVAGRGPAGATVLVQPAPPPLAPPPPESGEWADWDCEVELADWLNDDDSANNNSPRQPEPWLERVNLYNIVQKSTRDREYLLWADIAAPDQYHVKDADEEAYATAQDIEIMTADNALARVFRLTLPAEDNRRRRELEYVTVDEIPAPTDNLAPFAAAPRAGAPAGGERPQLPLPAEAERDRDVSMGSLSGSDTVSQGSLTDSVETLSGGLEAPASPLGSLAAGLPEPDWPAGPASGAREAPATPFGSVAELSEDAGHSGGSSGSGGGAEGRGSGRSDCAPSVSTATPNRQAVINGRLPGIVKIDYSRGMVRFPEKKPMYIRPERTGRRSSAGSSRAASPAPSVGSRRSARSSSGTSGTADSPASVCTVGVEGLPAGLQTLVTSFITTFITPFVTTIFTSLIPLGVSGVRDRRAAGSCRRGGDGGHCRLRVSRATVRRNNSYKLSVAALAAVEMDLADEQPPPPPPAPAPAPADGGGSVVAITTGGPREVEPARVMRYRRQRGPRLFIDPDIFKQSAKDRAKVDVPRSLQLSRQGDSCDTDICFGRASLRSKSPSAAREKELRRMANQSGSEADDEPKTDEQKLKRLKKKWLWALPMKRREKKKAKDETADDSDDEGGFRSGQGSSFVRYESPDSVSSGVSSRASTPLTDASLSSSYYEMEQYFPALNTSQGSAAGISSISAQSDDSGAAPRARGETGGQLTAPRPPDFSNSFLEYSPPDGGTAAAAAVPFQSAMYATPPPRANLVPKPPRVAGACAAPLRAPVTDAIYGTRTVFARPQPLASGGARAPAPPSVAPSPLAPLTRPTSLTEFKQLIARQGTSSPATGAAPRLSAADRLRPAAADATPSRSPAGVAQSPLDARNSARAVLFQNRFGSRRCRTPRTNVIATTIPESEEEPLPPARRQLFAGESGESGSSGSSPETALRMSPSSPPPPYSASGFKPVGDARPRRSSSLGPCFRWVVDICLLKKLSNMKTTR</sequence>
<dbReference type="Pfam" id="PF15273">
    <property type="entry name" value="NHS"/>
    <property type="match status" value="1"/>
</dbReference>
<feature type="region of interest" description="Disordered" evidence="1">
    <location>
        <begin position="527"/>
        <end position="644"/>
    </location>
</feature>
<feature type="compositionally biased region" description="Basic and acidic residues" evidence="1">
    <location>
        <begin position="595"/>
        <end position="606"/>
    </location>
</feature>
<feature type="compositionally biased region" description="Low complexity" evidence="1">
    <location>
        <begin position="1552"/>
        <end position="1563"/>
    </location>
</feature>
<dbReference type="EMBL" id="VIIS01001732">
    <property type="protein sequence ID" value="KAF0293636.1"/>
    <property type="molecule type" value="Genomic_DNA"/>
</dbReference>
<accession>A0A6A4VGT0</accession>
<feature type="compositionally biased region" description="Polar residues" evidence="1">
    <location>
        <begin position="831"/>
        <end position="850"/>
    </location>
</feature>
<feature type="compositionally biased region" description="Basic and acidic residues" evidence="1">
    <location>
        <begin position="313"/>
        <end position="326"/>
    </location>
</feature>
<feature type="region of interest" description="Disordered" evidence="1">
    <location>
        <begin position="1101"/>
        <end position="1134"/>
    </location>
</feature>
<feature type="compositionally biased region" description="Low complexity" evidence="1">
    <location>
        <begin position="544"/>
        <end position="553"/>
    </location>
</feature>
<feature type="compositionally biased region" description="Low complexity" evidence="1">
    <location>
        <begin position="973"/>
        <end position="1008"/>
    </location>
</feature>
<name>A0A6A4VGT0_AMPAM</name>